<name>Q6Z9R5_ORYSJ</name>
<dbReference type="AlphaFoldDB" id="Q6Z9R5"/>
<evidence type="ECO:0000313" key="1">
    <source>
        <dbReference type="EMBL" id="BAD09863.1"/>
    </source>
</evidence>
<accession>Q6Z9R5</accession>
<sequence>MQPRVRCQVPPDAVQGIVASRWVEVRWGGLLLRSSIFASIPASSSIKVPLSVVWLEETGIEAKDGVPSWTGSL</sequence>
<proteinExistence type="predicted"/>
<reference evidence="2" key="2">
    <citation type="journal article" date="2008" name="Nucleic Acids Res.">
        <title>The rice annotation project database (RAP-DB): 2008 update.</title>
        <authorList>
            <consortium name="The rice annotation project (RAP)"/>
        </authorList>
    </citation>
    <scope>GENOME REANNOTATION</scope>
    <source>
        <strain evidence="2">cv. Nipponbare</strain>
    </source>
</reference>
<protein>
    <submittedName>
        <fullName evidence="1">Uncharacterized protein</fullName>
    </submittedName>
</protein>
<gene>
    <name evidence="1" type="primary">P0461F06.29</name>
</gene>
<organism evidence="1 2">
    <name type="scientific">Oryza sativa subsp. japonica</name>
    <name type="common">Rice</name>
    <dbReference type="NCBI Taxonomy" id="39947"/>
    <lineage>
        <taxon>Eukaryota</taxon>
        <taxon>Viridiplantae</taxon>
        <taxon>Streptophyta</taxon>
        <taxon>Embryophyta</taxon>
        <taxon>Tracheophyta</taxon>
        <taxon>Spermatophyta</taxon>
        <taxon>Magnoliopsida</taxon>
        <taxon>Liliopsida</taxon>
        <taxon>Poales</taxon>
        <taxon>Poaceae</taxon>
        <taxon>BOP clade</taxon>
        <taxon>Oryzoideae</taxon>
        <taxon>Oryzeae</taxon>
        <taxon>Oryzinae</taxon>
        <taxon>Oryza</taxon>
        <taxon>Oryza sativa</taxon>
    </lineage>
</organism>
<reference evidence="2" key="1">
    <citation type="journal article" date="2005" name="Nature">
        <title>The map-based sequence of the rice genome.</title>
        <authorList>
            <consortium name="International rice genome sequencing project (IRGSP)"/>
            <person name="Matsumoto T."/>
            <person name="Wu J."/>
            <person name="Kanamori H."/>
            <person name="Katayose Y."/>
            <person name="Fujisawa M."/>
            <person name="Namiki N."/>
            <person name="Mizuno H."/>
            <person name="Yamamoto K."/>
            <person name="Antonio B.A."/>
            <person name="Baba T."/>
            <person name="Sakata K."/>
            <person name="Nagamura Y."/>
            <person name="Aoki H."/>
            <person name="Arikawa K."/>
            <person name="Arita K."/>
            <person name="Bito T."/>
            <person name="Chiden Y."/>
            <person name="Fujitsuka N."/>
            <person name="Fukunaka R."/>
            <person name="Hamada M."/>
            <person name="Harada C."/>
            <person name="Hayashi A."/>
            <person name="Hijishita S."/>
            <person name="Honda M."/>
            <person name="Hosokawa S."/>
            <person name="Ichikawa Y."/>
            <person name="Idonuma A."/>
            <person name="Iijima M."/>
            <person name="Ikeda M."/>
            <person name="Ikeno M."/>
            <person name="Ito K."/>
            <person name="Ito S."/>
            <person name="Ito T."/>
            <person name="Ito Y."/>
            <person name="Ito Y."/>
            <person name="Iwabuchi A."/>
            <person name="Kamiya K."/>
            <person name="Karasawa W."/>
            <person name="Kurita K."/>
            <person name="Katagiri S."/>
            <person name="Kikuta A."/>
            <person name="Kobayashi H."/>
            <person name="Kobayashi N."/>
            <person name="Machita K."/>
            <person name="Maehara T."/>
            <person name="Masukawa M."/>
            <person name="Mizubayashi T."/>
            <person name="Mukai Y."/>
            <person name="Nagasaki H."/>
            <person name="Nagata Y."/>
            <person name="Naito S."/>
            <person name="Nakashima M."/>
            <person name="Nakama Y."/>
            <person name="Nakamichi Y."/>
            <person name="Nakamura M."/>
            <person name="Meguro A."/>
            <person name="Negishi M."/>
            <person name="Ohta I."/>
            <person name="Ohta T."/>
            <person name="Okamoto M."/>
            <person name="Ono N."/>
            <person name="Saji S."/>
            <person name="Sakaguchi M."/>
            <person name="Sakai K."/>
            <person name="Shibata M."/>
            <person name="Shimokawa T."/>
            <person name="Song J."/>
            <person name="Takazaki Y."/>
            <person name="Terasawa K."/>
            <person name="Tsugane M."/>
            <person name="Tsuji K."/>
            <person name="Ueda S."/>
            <person name="Waki K."/>
            <person name="Yamagata H."/>
            <person name="Yamamoto M."/>
            <person name="Yamamoto S."/>
            <person name="Yamane H."/>
            <person name="Yoshiki S."/>
            <person name="Yoshihara R."/>
            <person name="Yukawa K."/>
            <person name="Zhong H."/>
            <person name="Yano M."/>
            <person name="Yuan Q."/>
            <person name="Ouyang S."/>
            <person name="Liu J."/>
            <person name="Jones K.M."/>
            <person name="Gansberger K."/>
            <person name="Moffat K."/>
            <person name="Hill J."/>
            <person name="Bera J."/>
            <person name="Fadrosh D."/>
            <person name="Jin S."/>
            <person name="Johri S."/>
            <person name="Kim M."/>
            <person name="Overton L."/>
            <person name="Reardon M."/>
            <person name="Tsitrin T."/>
            <person name="Vuong H."/>
            <person name="Weaver B."/>
            <person name="Ciecko A."/>
            <person name="Tallon L."/>
            <person name="Jackson J."/>
            <person name="Pai G."/>
            <person name="Aken S.V."/>
            <person name="Utterback T."/>
            <person name="Reidmuller S."/>
            <person name="Feldblyum T."/>
            <person name="Hsiao J."/>
            <person name="Zismann V."/>
            <person name="Iobst S."/>
            <person name="de Vazeille A.R."/>
            <person name="Buell C.R."/>
            <person name="Ying K."/>
            <person name="Li Y."/>
            <person name="Lu T."/>
            <person name="Huang Y."/>
            <person name="Zhao Q."/>
            <person name="Feng Q."/>
            <person name="Zhang L."/>
            <person name="Zhu J."/>
            <person name="Weng Q."/>
            <person name="Mu J."/>
            <person name="Lu Y."/>
            <person name="Fan D."/>
            <person name="Liu Y."/>
            <person name="Guan J."/>
            <person name="Zhang Y."/>
            <person name="Yu S."/>
            <person name="Liu X."/>
            <person name="Zhang Y."/>
            <person name="Hong G."/>
            <person name="Han B."/>
            <person name="Choisne N."/>
            <person name="Demange N."/>
            <person name="Orjeda G."/>
            <person name="Samain S."/>
            <person name="Cattolico L."/>
            <person name="Pelletier E."/>
            <person name="Couloux A."/>
            <person name="Segurens B."/>
            <person name="Wincker P."/>
            <person name="D'Hont A."/>
            <person name="Scarpelli C."/>
            <person name="Weissenbach J."/>
            <person name="Salanoubat M."/>
            <person name="Quetier F."/>
            <person name="Yu Y."/>
            <person name="Kim H.R."/>
            <person name="Rambo T."/>
            <person name="Currie J."/>
            <person name="Collura K."/>
            <person name="Luo M."/>
            <person name="Yang T."/>
            <person name="Ammiraju J.S.S."/>
            <person name="Engler F."/>
            <person name="Soderlund C."/>
            <person name="Wing R.A."/>
            <person name="Palmer L.E."/>
            <person name="de la Bastide M."/>
            <person name="Spiegel L."/>
            <person name="Nascimento L."/>
            <person name="Zutavern T."/>
            <person name="O'Shaughnessy A."/>
            <person name="Dike S."/>
            <person name="Dedhia N."/>
            <person name="Preston R."/>
            <person name="Balija V."/>
            <person name="McCombie W.R."/>
            <person name="Chow T."/>
            <person name="Chen H."/>
            <person name="Chung M."/>
            <person name="Chen C."/>
            <person name="Shaw J."/>
            <person name="Wu H."/>
            <person name="Hsiao K."/>
            <person name="Chao Y."/>
            <person name="Chu M."/>
            <person name="Cheng C."/>
            <person name="Hour A."/>
            <person name="Lee P."/>
            <person name="Lin S."/>
            <person name="Lin Y."/>
            <person name="Liou J."/>
            <person name="Liu S."/>
            <person name="Hsing Y."/>
            <person name="Raghuvanshi S."/>
            <person name="Mohanty A."/>
            <person name="Bharti A.K."/>
            <person name="Gaur A."/>
            <person name="Gupta V."/>
            <person name="Kumar D."/>
            <person name="Ravi V."/>
            <person name="Vij S."/>
            <person name="Kapur A."/>
            <person name="Khurana P."/>
            <person name="Khurana P."/>
            <person name="Khurana J.P."/>
            <person name="Tyagi A.K."/>
            <person name="Gaikwad K."/>
            <person name="Singh A."/>
            <person name="Dalal V."/>
            <person name="Srivastava S."/>
            <person name="Dixit A."/>
            <person name="Pal A.K."/>
            <person name="Ghazi I.A."/>
            <person name="Yadav M."/>
            <person name="Pandit A."/>
            <person name="Bhargava A."/>
            <person name="Sureshbabu K."/>
            <person name="Batra K."/>
            <person name="Sharma T.R."/>
            <person name="Mohapatra T."/>
            <person name="Singh N.K."/>
            <person name="Messing J."/>
            <person name="Nelson A.B."/>
            <person name="Fuks G."/>
            <person name="Kavchok S."/>
            <person name="Keizer G."/>
            <person name="Linton E."/>
            <person name="Llaca V."/>
            <person name="Song R."/>
            <person name="Tanyolac B."/>
            <person name="Young S."/>
            <person name="Ho-Il K."/>
            <person name="Hahn J.H."/>
            <person name="Sangsakoo G."/>
            <person name="Vanavichit A."/>
            <person name="de Mattos Luiz.A.T."/>
            <person name="Zimmer P.D."/>
            <person name="Malone G."/>
            <person name="Dellagostin O."/>
            <person name="de Oliveira A.C."/>
            <person name="Bevan M."/>
            <person name="Bancroft I."/>
            <person name="Minx P."/>
            <person name="Cordum H."/>
            <person name="Wilson R."/>
            <person name="Cheng Z."/>
            <person name="Jin W."/>
            <person name="Jiang J."/>
            <person name="Leong S.A."/>
            <person name="Iwama H."/>
            <person name="Gojobori T."/>
            <person name="Itoh T."/>
            <person name="Niimura Y."/>
            <person name="Fujii Y."/>
            <person name="Habara T."/>
            <person name="Sakai H."/>
            <person name="Sato Y."/>
            <person name="Wilson G."/>
            <person name="Kumar K."/>
            <person name="McCouch S."/>
            <person name="Juretic N."/>
            <person name="Hoen D."/>
            <person name="Wright S."/>
            <person name="Bruskiewich R."/>
            <person name="Bureau T."/>
            <person name="Miyao A."/>
            <person name="Hirochika H."/>
            <person name="Nishikawa T."/>
            <person name="Kadowaki K."/>
            <person name="Sugiura M."/>
            <person name="Burr B."/>
            <person name="Sasaki T."/>
        </authorList>
    </citation>
    <scope>NUCLEOTIDE SEQUENCE [LARGE SCALE GENOMIC DNA]</scope>
    <source>
        <strain evidence="2">cv. Nipponbare</strain>
    </source>
</reference>
<dbReference type="Proteomes" id="UP000000763">
    <property type="component" value="Chromosome 8"/>
</dbReference>
<dbReference type="EMBL" id="AP004693">
    <property type="protein sequence ID" value="BAD09863.1"/>
    <property type="molecule type" value="Genomic_DNA"/>
</dbReference>
<evidence type="ECO:0000313" key="2">
    <source>
        <dbReference type="Proteomes" id="UP000000763"/>
    </source>
</evidence>